<dbReference type="PANTHER" id="PTHR44154:SF1">
    <property type="entry name" value="QUINONE OXIDOREDUCTASE"/>
    <property type="match status" value="1"/>
</dbReference>
<evidence type="ECO:0000256" key="4">
    <source>
        <dbReference type="ARBA" id="ARBA00022490"/>
    </source>
</evidence>
<dbReference type="CDD" id="cd08252">
    <property type="entry name" value="AL_MDR"/>
    <property type="match status" value="1"/>
</dbReference>
<keyword evidence="5" id="KW-0521">NADP</keyword>
<dbReference type="GO" id="GO:0003723">
    <property type="term" value="F:RNA binding"/>
    <property type="evidence" value="ECO:0007669"/>
    <property type="project" value="UniProtKB-KW"/>
</dbReference>
<dbReference type="InterPro" id="IPR020843">
    <property type="entry name" value="ER"/>
</dbReference>
<evidence type="ECO:0000256" key="5">
    <source>
        <dbReference type="ARBA" id="ARBA00022857"/>
    </source>
</evidence>
<dbReference type="GO" id="GO:0016491">
    <property type="term" value="F:oxidoreductase activity"/>
    <property type="evidence" value="ECO:0007669"/>
    <property type="project" value="UniProtKB-KW"/>
</dbReference>
<dbReference type="InterPro" id="IPR036291">
    <property type="entry name" value="NAD(P)-bd_dom_sf"/>
</dbReference>
<dbReference type="InterPro" id="IPR014182">
    <property type="entry name" value="ADH_Zn_typ-1"/>
</dbReference>
<dbReference type="Gene3D" id="3.40.50.720">
    <property type="entry name" value="NAD(P)-binding Rossmann-like Domain"/>
    <property type="match status" value="1"/>
</dbReference>
<dbReference type="InterPro" id="IPR002364">
    <property type="entry name" value="Quin_OxRdtase/zeta-crystal_CS"/>
</dbReference>
<evidence type="ECO:0000256" key="7">
    <source>
        <dbReference type="ARBA" id="ARBA00022990"/>
    </source>
</evidence>
<dbReference type="Gene3D" id="3.90.180.10">
    <property type="entry name" value="Medium-chain alcohol dehydrogenases, catalytic domain"/>
    <property type="match status" value="1"/>
</dbReference>
<dbReference type="PROSITE" id="PS01162">
    <property type="entry name" value="QOR_ZETA_CRYSTAL"/>
    <property type="match status" value="1"/>
</dbReference>
<dbReference type="SUPFAM" id="SSF50129">
    <property type="entry name" value="GroES-like"/>
    <property type="match status" value="1"/>
</dbReference>
<reference evidence="10 11" key="1">
    <citation type="journal article" date="2013" name="Int. J. Syst. Evol. Microbiol.">
        <title>Chryseobacterium angstadtii sp. nov., isolated from a newt tank.</title>
        <authorList>
            <person name="Kirk K.E."/>
            <person name="Hoffman J.A."/>
            <person name="Smith K.A."/>
            <person name="Strahan B.L."/>
            <person name="Failor K.C."/>
            <person name="Krebs J.E."/>
            <person name="Gale A.N."/>
            <person name="Do T.D."/>
            <person name="Sontag T.C."/>
            <person name="Batties A.M."/>
            <person name="Mistiszyn K."/>
            <person name="Newman J.D."/>
        </authorList>
    </citation>
    <scope>NUCLEOTIDE SEQUENCE [LARGE SCALE GENOMIC DNA]</scope>
    <source>
        <strain evidence="10 11">KM</strain>
    </source>
</reference>
<dbReference type="RefSeq" id="WP_048507548.1">
    <property type="nucleotide sequence ID" value="NZ_LFND01000005.1"/>
</dbReference>
<evidence type="ECO:0000256" key="6">
    <source>
        <dbReference type="ARBA" id="ARBA00022884"/>
    </source>
</evidence>
<dbReference type="InterPro" id="IPR051603">
    <property type="entry name" value="Zinc-ADH_QOR/CCCR"/>
</dbReference>
<comment type="similarity">
    <text evidence="2 8">Belongs to the zinc-containing alcohol dehydrogenase family. Quinone oxidoreductase subfamily.</text>
</comment>
<keyword evidence="11" id="KW-1185">Reference proteome</keyword>
<keyword evidence="8" id="KW-0862">Zinc</keyword>
<accession>A0A0J7I4V0</accession>
<dbReference type="STRING" id="558151.ACM46_15240"/>
<keyword evidence="8" id="KW-0560">Oxidoreductase</keyword>
<gene>
    <name evidence="10" type="ORF">ACM46_15240</name>
</gene>
<sequence>MKAIGFKKSLAISEPESFIEFEKEIPQPTGRDILVKIEAIAVNPVDYKVRQNSLKDQVSNEPKIIGWDAAGTVEAIGDGVSLFKKGDKVYYAGAITRDGCNQEYQLVDERIVGHAPQNISTEEAAAIPLTALTAWELFFDRMHLSPEKDQGKSILIIGGAGGVGSIAIQIAKKVLGLKVITTASRPETIEWCQNMGADYVVNHHDLAEEVKEAGFETVDFIVDFVNVNQYWNDFVQLIKPQGRIGSISDPGQPVDLRLLKGKSVSFHWELMFTRSTFQTDDMEEQHKILDKVAELIDNGTLQTTLGKMYTGFTADHLKAAHELQESGKAIGKTVIKF</sequence>
<dbReference type="Pfam" id="PF00107">
    <property type="entry name" value="ADH_zinc_N"/>
    <property type="match status" value="1"/>
</dbReference>
<dbReference type="InterPro" id="IPR013149">
    <property type="entry name" value="ADH-like_C"/>
</dbReference>
<dbReference type="InterPro" id="IPR013154">
    <property type="entry name" value="ADH-like_N"/>
</dbReference>
<dbReference type="Proteomes" id="UP000036261">
    <property type="component" value="Unassembled WGS sequence"/>
</dbReference>
<keyword evidence="4" id="KW-0963">Cytoplasm</keyword>
<dbReference type="Pfam" id="PF08240">
    <property type="entry name" value="ADH_N"/>
    <property type="match status" value="1"/>
</dbReference>
<dbReference type="GO" id="GO:0008270">
    <property type="term" value="F:zinc ion binding"/>
    <property type="evidence" value="ECO:0007669"/>
    <property type="project" value="InterPro"/>
</dbReference>
<dbReference type="AlphaFoldDB" id="A0A0J7I4V0"/>
<evidence type="ECO:0000259" key="9">
    <source>
        <dbReference type="SMART" id="SM00829"/>
    </source>
</evidence>
<evidence type="ECO:0000256" key="3">
    <source>
        <dbReference type="ARBA" id="ARBA00011881"/>
    </source>
</evidence>
<comment type="subcellular location">
    <subcellularLocation>
        <location evidence="1">Cytoplasm</location>
    </subcellularLocation>
</comment>
<evidence type="ECO:0000313" key="11">
    <source>
        <dbReference type="Proteomes" id="UP000036261"/>
    </source>
</evidence>
<name>A0A0J7I4V0_9FLAO</name>
<dbReference type="EMBL" id="LFND01000005">
    <property type="protein sequence ID" value="KMQ61382.1"/>
    <property type="molecule type" value="Genomic_DNA"/>
</dbReference>
<keyword evidence="8" id="KW-0479">Metal-binding</keyword>
<dbReference type="SUPFAM" id="SSF51735">
    <property type="entry name" value="NAD(P)-binding Rossmann-fold domains"/>
    <property type="match status" value="1"/>
</dbReference>
<proteinExistence type="inferred from homology"/>
<organism evidence="10 11">
    <name type="scientific">Chryseobacterium angstadtii</name>
    <dbReference type="NCBI Taxonomy" id="558151"/>
    <lineage>
        <taxon>Bacteria</taxon>
        <taxon>Pseudomonadati</taxon>
        <taxon>Bacteroidota</taxon>
        <taxon>Flavobacteriia</taxon>
        <taxon>Flavobacteriales</taxon>
        <taxon>Weeksellaceae</taxon>
        <taxon>Chryseobacterium group</taxon>
        <taxon>Chryseobacterium</taxon>
    </lineage>
</organism>
<dbReference type="SMART" id="SM00829">
    <property type="entry name" value="PKS_ER"/>
    <property type="match status" value="1"/>
</dbReference>
<comment type="caution">
    <text evidence="10">The sequence shown here is derived from an EMBL/GenBank/DDBJ whole genome shotgun (WGS) entry which is preliminary data.</text>
</comment>
<dbReference type="OrthoDB" id="9787435at2"/>
<keyword evidence="6" id="KW-0694">RNA-binding</keyword>
<evidence type="ECO:0000256" key="2">
    <source>
        <dbReference type="ARBA" id="ARBA00010371"/>
    </source>
</evidence>
<dbReference type="NCBIfam" id="TIGR02817">
    <property type="entry name" value="adh_fam_1"/>
    <property type="match status" value="1"/>
</dbReference>
<dbReference type="PANTHER" id="PTHR44154">
    <property type="entry name" value="QUINONE OXIDOREDUCTASE"/>
    <property type="match status" value="1"/>
</dbReference>
<evidence type="ECO:0000313" key="10">
    <source>
        <dbReference type="EMBL" id="KMQ61382.1"/>
    </source>
</evidence>
<dbReference type="PATRIC" id="fig|558151.6.peg.3222"/>
<keyword evidence="7" id="KW-0007">Acetylation</keyword>
<feature type="domain" description="Enoyl reductase (ER)" evidence="9">
    <location>
        <begin position="11"/>
        <end position="335"/>
    </location>
</feature>
<evidence type="ECO:0000256" key="1">
    <source>
        <dbReference type="ARBA" id="ARBA00004496"/>
    </source>
</evidence>
<protein>
    <recommendedName>
        <fullName evidence="8">Zinc-type alcohol dehydrogenase-like protein</fullName>
    </recommendedName>
</protein>
<comment type="subunit">
    <text evidence="3">Homotetramer.</text>
</comment>
<dbReference type="GO" id="GO:0005737">
    <property type="term" value="C:cytoplasm"/>
    <property type="evidence" value="ECO:0007669"/>
    <property type="project" value="UniProtKB-SubCell"/>
</dbReference>
<evidence type="ECO:0000256" key="8">
    <source>
        <dbReference type="RuleBase" id="RU364000"/>
    </source>
</evidence>
<dbReference type="InterPro" id="IPR011032">
    <property type="entry name" value="GroES-like_sf"/>
</dbReference>